<name>A0AAD8RDP4_LOLMU</name>
<dbReference type="Pfam" id="PF04195">
    <property type="entry name" value="Transposase_28"/>
    <property type="match status" value="1"/>
</dbReference>
<dbReference type="EMBL" id="JAUUTY010000006">
    <property type="protein sequence ID" value="KAK1618776.1"/>
    <property type="molecule type" value="Genomic_DNA"/>
</dbReference>
<keyword evidence="4" id="KW-1185">Reference proteome</keyword>
<proteinExistence type="predicted"/>
<reference evidence="3" key="1">
    <citation type="submission" date="2023-07" db="EMBL/GenBank/DDBJ databases">
        <title>A chromosome-level genome assembly of Lolium multiflorum.</title>
        <authorList>
            <person name="Chen Y."/>
            <person name="Copetti D."/>
            <person name="Kolliker R."/>
            <person name="Studer B."/>
        </authorList>
    </citation>
    <scope>NUCLEOTIDE SEQUENCE</scope>
    <source>
        <strain evidence="3">02402/16</strain>
        <tissue evidence="3">Leaf</tissue>
    </source>
</reference>
<organism evidence="3 4">
    <name type="scientific">Lolium multiflorum</name>
    <name type="common">Italian ryegrass</name>
    <name type="synonym">Lolium perenne subsp. multiflorum</name>
    <dbReference type="NCBI Taxonomy" id="4521"/>
    <lineage>
        <taxon>Eukaryota</taxon>
        <taxon>Viridiplantae</taxon>
        <taxon>Streptophyta</taxon>
        <taxon>Embryophyta</taxon>
        <taxon>Tracheophyta</taxon>
        <taxon>Spermatophyta</taxon>
        <taxon>Magnoliopsida</taxon>
        <taxon>Liliopsida</taxon>
        <taxon>Poales</taxon>
        <taxon>Poaceae</taxon>
        <taxon>BOP clade</taxon>
        <taxon>Pooideae</taxon>
        <taxon>Poodae</taxon>
        <taxon>Poeae</taxon>
        <taxon>Poeae Chloroplast Group 2 (Poeae type)</taxon>
        <taxon>Loliodinae</taxon>
        <taxon>Loliinae</taxon>
        <taxon>Lolium</taxon>
    </lineage>
</organism>
<dbReference type="InterPro" id="IPR007321">
    <property type="entry name" value="Transposase_28"/>
</dbReference>
<evidence type="ECO:0000259" key="2">
    <source>
        <dbReference type="Pfam" id="PF04195"/>
    </source>
</evidence>
<evidence type="ECO:0000256" key="1">
    <source>
        <dbReference type="SAM" id="MobiDB-lite"/>
    </source>
</evidence>
<evidence type="ECO:0000313" key="4">
    <source>
        <dbReference type="Proteomes" id="UP001231189"/>
    </source>
</evidence>
<comment type="caution">
    <text evidence="3">The sequence shown here is derived from an EMBL/GenBank/DDBJ whole genome shotgun (WGS) entry which is preliminary data.</text>
</comment>
<dbReference type="PANTHER" id="PTHR33026">
    <property type="entry name" value="OS06G0360600 PROTEIN"/>
    <property type="match status" value="1"/>
</dbReference>
<dbReference type="Proteomes" id="UP001231189">
    <property type="component" value="Unassembled WGS sequence"/>
</dbReference>
<feature type="domain" description="Transposase (putative) gypsy type" evidence="2">
    <location>
        <begin position="2"/>
        <end position="67"/>
    </location>
</feature>
<protein>
    <recommendedName>
        <fullName evidence="2">Transposase (putative) gypsy type domain-containing protein</fullName>
    </recommendedName>
</protein>
<accession>A0AAD8RDP4</accession>
<gene>
    <name evidence="3" type="ORF">QYE76_024293</name>
</gene>
<evidence type="ECO:0000313" key="3">
    <source>
        <dbReference type="EMBL" id="KAK1618776.1"/>
    </source>
</evidence>
<sequence length="487" mass="53836">MFMSFLYRGLSLPAHEFLWRLLHTYEIQLWQLTPNSILHLAIFITLCEAFLGIEPHFGLWKKIFFVKRYNCSSGSFVTGGVGFVVQFRVEENANLEDEDNDPTNPEAFSIDPKSFADDMSNTAKSNHDDDVDRAAFVNAAEEANVLPLKRSSGGFADEDDLDLDKAFIEPPPKKTKPSSDKPAPAASEASAPATAPAAQFSTASSLSKGKEIPLTAAAAAPPPEKHVIPVSSFTEGPSNGSSEKDRLERMKSRIAQMEKGMRGIHAMAAIIKNKGKLATDAERYALMELHKATESLNCKYPDLLALCFFESNPLTLSSSLPLIVISLNSSEEKQRVHERVDSLTRLASFDEVFWKDHSKAFTIAKFQDRVQQVHRFFDKCYTCLRVIWKTMFPLNKTPSTLLTLFSEFGNVKKIKSLIRTQLIAAAEIAFALVLSKHPSANLMAIANADGSVGHLYSKTRVPAAIAVERLEENSKVNDEAGTSEKMA</sequence>
<dbReference type="PANTHER" id="PTHR33026:SF7">
    <property type="entry name" value="OS03G0100275 PROTEIN"/>
    <property type="match status" value="1"/>
</dbReference>
<feature type="region of interest" description="Disordered" evidence="1">
    <location>
        <begin position="165"/>
        <end position="246"/>
    </location>
</feature>
<feature type="compositionally biased region" description="Polar residues" evidence="1">
    <location>
        <begin position="231"/>
        <end position="241"/>
    </location>
</feature>
<feature type="region of interest" description="Disordered" evidence="1">
    <location>
        <begin position="94"/>
        <end position="113"/>
    </location>
</feature>
<feature type="compositionally biased region" description="Low complexity" evidence="1">
    <location>
        <begin position="180"/>
        <end position="205"/>
    </location>
</feature>
<dbReference type="AlphaFoldDB" id="A0AAD8RDP4"/>